<name>A0ABR1X230_9PEZI</name>
<feature type="transmembrane region" description="Helical" evidence="6">
    <location>
        <begin position="147"/>
        <end position="165"/>
    </location>
</feature>
<dbReference type="PANTHER" id="PTHR43791">
    <property type="entry name" value="PERMEASE-RELATED"/>
    <property type="match status" value="1"/>
</dbReference>
<keyword evidence="4 6" id="KW-1133">Transmembrane helix</keyword>
<dbReference type="Gene3D" id="1.20.1250.20">
    <property type="entry name" value="MFS general substrate transporter like domains"/>
    <property type="match status" value="2"/>
</dbReference>
<dbReference type="RefSeq" id="XP_066672357.1">
    <property type="nucleotide sequence ID" value="XM_066808739.1"/>
</dbReference>
<comment type="subcellular location">
    <subcellularLocation>
        <location evidence="1">Membrane</location>
        <topology evidence="1">Multi-pass membrane protein</topology>
    </subcellularLocation>
</comment>
<evidence type="ECO:0000313" key="7">
    <source>
        <dbReference type="EMBL" id="KAK8089463.1"/>
    </source>
</evidence>
<dbReference type="EMBL" id="JAQQWN010000004">
    <property type="protein sequence ID" value="KAK8089463.1"/>
    <property type="molecule type" value="Genomic_DNA"/>
</dbReference>
<proteinExistence type="predicted"/>
<dbReference type="InterPro" id="IPR011701">
    <property type="entry name" value="MFS"/>
</dbReference>
<dbReference type="GeneID" id="92041799"/>
<dbReference type="SUPFAM" id="SSF103473">
    <property type="entry name" value="MFS general substrate transporter"/>
    <property type="match status" value="1"/>
</dbReference>
<keyword evidence="8" id="KW-1185">Reference proteome</keyword>
<evidence type="ECO:0000256" key="1">
    <source>
        <dbReference type="ARBA" id="ARBA00004141"/>
    </source>
</evidence>
<keyword evidence="5 6" id="KW-0472">Membrane</keyword>
<feature type="transmembrane region" description="Helical" evidence="6">
    <location>
        <begin position="438"/>
        <end position="459"/>
    </location>
</feature>
<feature type="transmembrane region" description="Helical" evidence="6">
    <location>
        <begin position="57"/>
        <end position="74"/>
    </location>
</feature>
<feature type="transmembrane region" description="Helical" evidence="6">
    <location>
        <begin position="177"/>
        <end position="198"/>
    </location>
</feature>
<comment type="caution">
    <text evidence="7">The sequence shown here is derived from an EMBL/GenBank/DDBJ whole genome shotgun (WGS) entry which is preliminary data.</text>
</comment>
<dbReference type="Proteomes" id="UP001433268">
    <property type="component" value="Unassembled WGS sequence"/>
</dbReference>
<keyword evidence="2" id="KW-0813">Transport</keyword>
<feature type="transmembrane region" description="Helical" evidence="6">
    <location>
        <begin position="375"/>
        <end position="396"/>
    </location>
</feature>
<keyword evidence="3 6" id="KW-0812">Transmembrane</keyword>
<evidence type="ECO:0000313" key="8">
    <source>
        <dbReference type="Proteomes" id="UP001433268"/>
    </source>
</evidence>
<evidence type="ECO:0000256" key="4">
    <source>
        <dbReference type="ARBA" id="ARBA00022989"/>
    </source>
</evidence>
<evidence type="ECO:0000256" key="5">
    <source>
        <dbReference type="ARBA" id="ARBA00023136"/>
    </source>
</evidence>
<feature type="transmembrane region" description="Helical" evidence="6">
    <location>
        <begin position="408"/>
        <end position="426"/>
    </location>
</feature>
<dbReference type="InterPro" id="IPR036259">
    <property type="entry name" value="MFS_trans_sf"/>
</dbReference>
<accession>A0ABR1X230</accession>
<evidence type="ECO:0000256" key="2">
    <source>
        <dbReference type="ARBA" id="ARBA00022448"/>
    </source>
</evidence>
<protein>
    <submittedName>
        <fullName evidence="7">Uncharacterized protein</fullName>
    </submittedName>
</protein>
<feature type="transmembrane region" description="Helical" evidence="6">
    <location>
        <begin position="286"/>
        <end position="309"/>
    </location>
</feature>
<dbReference type="PANTHER" id="PTHR43791:SF46">
    <property type="entry name" value="MAJOR FACILITATOR SUPERFAMILY (MFS) PROFILE DOMAIN-CONTAINING PROTEIN-RELATED"/>
    <property type="match status" value="1"/>
</dbReference>
<organism evidence="7 8">
    <name type="scientific">Apiospora hydei</name>
    <dbReference type="NCBI Taxonomy" id="1337664"/>
    <lineage>
        <taxon>Eukaryota</taxon>
        <taxon>Fungi</taxon>
        <taxon>Dikarya</taxon>
        <taxon>Ascomycota</taxon>
        <taxon>Pezizomycotina</taxon>
        <taxon>Sordariomycetes</taxon>
        <taxon>Xylariomycetidae</taxon>
        <taxon>Amphisphaeriales</taxon>
        <taxon>Apiosporaceae</taxon>
        <taxon>Apiospora</taxon>
    </lineage>
</organism>
<feature type="transmembrane region" description="Helical" evidence="6">
    <location>
        <begin position="210"/>
        <end position="232"/>
    </location>
</feature>
<gene>
    <name evidence="7" type="ORF">PG997_004424</name>
</gene>
<reference evidence="7 8" key="1">
    <citation type="submission" date="2023-01" db="EMBL/GenBank/DDBJ databases">
        <title>Analysis of 21 Apiospora genomes using comparative genomics revels a genus with tremendous synthesis potential of carbohydrate active enzymes and secondary metabolites.</title>
        <authorList>
            <person name="Sorensen T."/>
        </authorList>
    </citation>
    <scope>NUCLEOTIDE SEQUENCE [LARGE SCALE GENOMIC DNA]</scope>
    <source>
        <strain evidence="7 8">CBS 114990</strain>
    </source>
</reference>
<feature type="transmembrane region" description="Helical" evidence="6">
    <location>
        <begin position="321"/>
        <end position="338"/>
    </location>
</feature>
<sequence length="492" mass="55081">MFGKASSSAVDEKAEQSIAVPAHNTYHPGSDDALPYGDDTNVVCPPHTTQRKIVTRIDFHLMPFLIILYLLAFLDRVNIANARSFHLSEDLGLSTVQYSTASLNNVLCAVRLLRDTQQYPAEEVHAQDLISRPPRAAKFLANPIDEVFLGLFETGMFPGCFYLLSMWYRRDEAQKRYSLFFSSTSLAGAFGGLLASAIGKMDGIRSYHGWRWIFILEGTLTAVIGLIFLFTFPSFPEQAMWLKEEEREYVKARLRADQGHNAVERKISLRDVGTVLKDYRVILGGLMYFGLIVPAYGYAFFAPTIIATYKYNAIQTQLRSVPPWAASFVFSLVIAAISDRFKHRYLFTLIPMLISFAGFGILLDVHNNLNLQYGALFLVVMGIYGSMPITVCWFNMNLAGHHRRSIGTAWQIGFGNIGGIIATYAFDDPPYFKKGYSIGVAFTALSAASCAAYLAAIMAENKRRAKAVRNVGLSEYEKGELGDLNPEFRYMY</sequence>
<feature type="transmembrane region" description="Helical" evidence="6">
    <location>
        <begin position="345"/>
        <end position="363"/>
    </location>
</feature>
<dbReference type="Pfam" id="PF07690">
    <property type="entry name" value="MFS_1"/>
    <property type="match status" value="1"/>
</dbReference>
<evidence type="ECO:0000256" key="6">
    <source>
        <dbReference type="SAM" id="Phobius"/>
    </source>
</evidence>
<evidence type="ECO:0000256" key="3">
    <source>
        <dbReference type="ARBA" id="ARBA00022692"/>
    </source>
</evidence>